<dbReference type="EMBL" id="AMYB01000010">
    <property type="protein sequence ID" value="OAC98530.1"/>
    <property type="molecule type" value="Genomic_DNA"/>
</dbReference>
<proteinExistence type="predicted"/>
<dbReference type="AlphaFoldDB" id="A0A168H9L0"/>
<keyword evidence="1" id="KW-0732">Signal</keyword>
<dbReference type="OrthoDB" id="2236777at2759"/>
<feature type="signal peptide" evidence="1">
    <location>
        <begin position="1"/>
        <end position="37"/>
    </location>
</feature>
<evidence type="ECO:0000313" key="3">
    <source>
        <dbReference type="Proteomes" id="UP000077051"/>
    </source>
</evidence>
<gene>
    <name evidence="2" type="ORF">MUCCIDRAFT_115450</name>
</gene>
<dbReference type="VEuPathDB" id="FungiDB:MUCCIDRAFT_115450"/>
<evidence type="ECO:0000256" key="1">
    <source>
        <dbReference type="SAM" id="SignalP"/>
    </source>
</evidence>
<accession>A0A168H9L0</accession>
<reference evidence="2 3" key="1">
    <citation type="submission" date="2015-06" db="EMBL/GenBank/DDBJ databases">
        <title>Expansion of signal transduction pathways in fungi by whole-genome duplication.</title>
        <authorList>
            <consortium name="DOE Joint Genome Institute"/>
            <person name="Corrochano L.M."/>
            <person name="Kuo A."/>
            <person name="Marcet-Houben M."/>
            <person name="Polaino S."/>
            <person name="Salamov A."/>
            <person name="Villalobos J.M."/>
            <person name="Alvarez M.I."/>
            <person name="Avalos J."/>
            <person name="Benito E.P."/>
            <person name="Benoit I."/>
            <person name="Burger G."/>
            <person name="Camino L.P."/>
            <person name="Canovas D."/>
            <person name="Cerda-Olmedo E."/>
            <person name="Cheng J.-F."/>
            <person name="Dominguez A."/>
            <person name="Elias M."/>
            <person name="Eslava A.P."/>
            <person name="Glaser F."/>
            <person name="Grimwood J."/>
            <person name="Gutierrez G."/>
            <person name="Heitman J."/>
            <person name="Henrissat B."/>
            <person name="Iturriaga E.A."/>
            <person name="Lang B.F."/>
            <person name="Lavin J.L."/>
            <person name="Lee S."/>
            <person name="Li W."/>
            <person name="Lindquist E."/>
            <person name="Lopez-Garcia S."/>
            <person name="Luque E.M."/>
            <person name="Marcos A.T."/>
            <person name="Martin J."/>
            <person name="Mccluskey K."/>
            <person name="Medina H.R."/>
            <person name="Miralles-Duran A."/>
            <person name="Miyazaki A."/>
            <person name="Munoz-Torres E."/>
            <person name="Oguiza J.A."/>
            <person name="Ohm R."/>
            <person name="Olmedo M."/>
            <person name="Orejas M."/>
            <person name="Ortiz-Castellanos L."/>
            <person name="Pisabarro A.G."/>
            <person name="Rodriguez-Romero J."/>
            <person name="Ruiz-Herrera J."/>
            <person name="Ruiz-Vazquez R."/>
            <person name="Sanz C."/>
            <person name="Schackwitz W."/>
            <person name="Schmutz J."/>
            <person name="Shahriari M."/>
            <person name="Shelest E."/>
            <person name="Silva-Franco F."/>
            <person name="Soanes D."/>
            <person name="Syed K."/>
            <person name="Tagua V.G."/>
            <person name="Talbot N.J."/>
            <person name="Thon M."/>
            <person name="De Vries R.P."/>
            <person name="Wiebenga A."/>
            <person name="Yadav J.S."/>
            <person name="Braun E.L."/>
            <person name="Baker S."/>
            <person name="Garre V."/>
            <person name="Horwitz B."/>
            <person name="Torres-Martinez S."/>
            <person name="Idnurm A."/>
            <person name="Herrera-Estrella A."/>
            <person name="Gabaldon T."/>
            <person name="Grigoriev I.V."/>
        </authorList>
    </citation>
    <scope>NUCLEOTIDE SEQUENCE [LARGE SCALE GENOMIC DNA]</scope>
    <source>
        <strain evidence="2 3">CBS 277.49</strain>
    </source>
</reference>
<organism evidence="2 3">
    <name type="scientific">Mucor lusitanicus CBS 277.49</name>
    <dbReference type="NCBI Taxonomy" id="747725"/>
    <lineage>
        <taxon>Eukaryota</taxon>
        <taxon>Fungi</taxon>
        <taxon>Fungi incertae sedis</taxon>
        <taxon>Mucoromycota</taxon>
        <taxon>Mucoromycotina</taxon>
        <taxon>Mucoromycetes</taxon>
        <taxon>Mucorales</taxon>
        <taxon>Mucorineae</taxon>
        <taxon>Mucoraceae</taxon>
        <taxon>Mucor</taxon>
    </lineage>
</organism>
<feature type="chain" id="PRO_5007897525" evidence="1">
    <location>
        <begin position="38"/>
        <end position="251"/>
    </location>
</feature>
<protein>
    <submittedName>
        <fullName evidence="2">Uncharacterized protein</fullName>
    </submittedName>
</protein>
<comment type="caution">
    <text evidence="2">The sequence shown here is derived from an EMBL/GenBank/DDBJ whole genome shotgun (WGS) entry which is preliminary data.</text>
</comment>
<name>A0A168H9L0_MUCCL</name>
<keyword evidence="3" id="KW-1185">Reference proteome</keyword>
<sequence length="251" mass="27012">MYLALLCSFLSILQTQMTKLLITWCLISLVLACVVSAAPAVPAKKVHAQTRAEVIDGIMLTVAQEAGNAKDATVTNELAAIFKFIAGNHPASVNAVNAIVQISRDPTAKIDAHLGQTIFGKYPEYKAAATQLDNLVKSPSVSSQAIAAFIPIALAQPEQSRWNDAEKYVKEATKDKKAKPANVADSLYKQQMKHSLNFATKANAKWVVDGSIAAMLAASGGDMIDTSTFNHHLTESHAFYLKDTQDTVIVL</sequence>
<dbReference type="Proteomes" id="UP000077051">
    <property type="component" value="Unassembled WGS sequence"/>
</dbReference>
<evidence type="ECO:0000313" key="2">
    <source>
        <dbReference type="EMBL" id="OAC98530.1"/>
    </source>
</evidence>